<keyword evidence="2" id="KW-1185">Reference proteome</keyword>
<dbReference type="Proteomes" id="UP000325395">
    <property type="component" value="Unassembled WGS sequence"/>
</dbReference>
<sequence>MVMFALAIQSWRGKPVRWERISSSVTCVVAHGSSRANSGRISYSGVSHWISG</sequence>
<proteinExistence type="predicted"/>
<gene>
    <name evidence="1" type="ORF">BDV36DRAFT_242643</name>
</gene>
<evidence type="ECO:0008006" key="3">
    <source>
        <dbReference type="Google" id="ProtNLM"/>
    </source>
</evidence>
<evidence type="ECO:0000313" key="1">
    <source>
        <dbReference type="EMBL" id="KAE8423469.1"/>
    </source>
</evidence>
<reference evidence="1 2" key="1">
    <citation type="submission" date="2019-04" db="EMBL/GenBank/DDBJ databases">
        <authorList>
            <consortium name="DOE Joint Genome Institute"/>
            <person name="Mondo S."/>
            <person name="Kjaerbolling I."/>
            <person name="Vesth T."/>
            <person name="Frisvad J.C."/>
            <person name="Nybo J.L."/>
            <person name="Theobald S."/>
            <person name="Kildgaard S."/>
            <person name="Isbrandt T."/>
            <person name="Kuo A."/>
            <person name="Sato A."/>
            <person name="Lyhne E.K."/>
            <person name="Kogle M.E."/>
            <person name="Wiebenga A."/>
            <person name="Kun R.S."/>
            <person name="Lubbers R.J."/>
            <person name="Makela M.R."/>
            <person name="Barry K."/>
            <person name="Chovatia M."/>
            <person name="Clum A."/>
            <person name="Daum C."/>
            <person name="Haridas S."/>
            <person name="He G."/>
            <person name="LaButti K."/>
            <person name="Lipzen A."/>
            <person name="Riley R."/>
            <person name="Salamov A."/>
            <person name="Simmons B.A."/>
            <person name="Magnuson J.K."/>
            <person name="Henrissat B."/>
            <person name="Mortensen U.H."/>
            <person name="Larsen T.O."/>
            <person name="Devries R.P."/>
            <person name="Grigoriev I.V."/>
            <person name="Machida M."/>
            <person name="Baker S.E."/>
            <person name="Andersen M.R."/>
            <person name="Cantor M.N."/>
            <person name="Hua S.X."/>
        </authorList>
    </citation>
    <scope>NUCLEOTIDE SEQUENCE [LARGE SCALE GENOMIC DNA]</scope>
    <source>
        <strain evidence="1 2">CBS 117616</strain>
    </source>
</reference>
<dbReference type="EMBL" id="ML735688">
    <property type="protein sequence ID" value="KAE8423469.1"/>
    <property type="molecule type" value="Genomic_DNA"/>
</dbReference>
<name>A0ABQ6X2A8_9EURO</name>
<organism evidence="1 2">
    <name type="scientific">Aspergillus pseudocaelatus</name>
    <dbReference type="NCBI Taxonomy" id="1825620"/>
    <lineage>
        <taxon>Eukaryota</taxon>
        <taxon>Fungi</taxon>
        <taxon>Dikarya</taxon>
        <taxon>Ascomycota</taxon>
        <taxon>Pezizomycotina</taxon>
        <taxon>Eurotiomycetes</taxon>
        <taxon>Eurotiomycetidae</taxon>
        <taxon>Eurotiales</taxon>
        <taxon>Aspergillaceae</taxon>
        <taxon>Aspergillus</taxon>
        <taxon>Aspergillus subgen. Circumdati</taxon>
    </lineage>
</organism>
<evidence type="ECO:0000313" key="2">
    <source>
        <dbReference type="Proteomes" id="UP000325395"/>
    </source>
</evidence>
<protein>
    <recommendedName>
        <fullName evidence="3">Ig-like domain-containing protein</fullName>
    </recommendedName>
</protein>
<accession>A0ABQ6X2A8</accession>